<evidence type="ECO:0000313" key="2">
    <source>
        <dbReference type="EMBL" id="TMM51189.1"/>
    </source>
</evidence>
<proteinExistence type="predicted"/>
<protein>
    <submittedName>
        <fullName evidence="2">Metal-dependent hydrolase</fullName>
    </submittedName>
</protein>
<sequence>MTPEKTPDALRFASYNIRKTKGLDRRFDPARTVSVINALDADIVALQEVDHRLGDRPAALQCALIEAETDFKVVPFARNAVSLGWHGNAVLVRKAMQLGEIGHVDLPGLEPRGAVSVDLIHPYALRVIATHLGLTRYHRRRQLRTILHRVHTDVPTIILGDFNEWSDRRGLEPLAGQFDVHAPGRSFHAARPIAALDRIALSPGLRLETGGVLQTRDARRASDHLPVWVDVAQAAF</sequence>
<dbReference type="GO" id="GO:0006506">
    <property type="term" value="P:GPI anchor biosynthetic process"/>
    <property type="evidence" value="ECO:0007669"/>
    <property type="project" value="TreeGrafter"/>
</dbReference>
<keyword evidence="3" id="KW-1185">Reference proteome</keyword>
<reference evidence="2 3" key="1">
    <citation type="submission" date="2019-05" db="EMBL/GenBank/DDBJ databases">
        <title>Sulfitobacter sabulilitoris sp. nov., isolated from a marine sand.</title>
        <authorList>
            <person name="Yoon J.-H."/>
        </authorList>
    </citation>
    <scope>NUCLEOTIDE SEQUENCE [LARGE SCALE GENOMIC DNA]</scope>
    <source>
        <strain evidence="2 3">HSMS-29</strain>
    </source>
</reference>
<gene>
    <name evidence="2" type="ORF">FDT80_15115</name>
</gene>
<dbReference type="InterPro" id="IPR036691">
    <property type="entry name" value="Endo/exonu/phosph_ase_sf"/>
</dbReference>
<accession>A0A5S3PE09</accession>
<dbReference type="SUPFAM" id="SSF56219">
    <property type="entry name" value="DNase I-like"/>
    <property type="match status" value="1"/>
</dbReference>
<dbReference type="Pfam" id="PF03372">
    <property type="entry name" value="Exo_endo_phos"/>
    <property type="match status" value="1"/>
</dbReference>
<evidence type="ECO:0000313" key="3">
    <source>
        <dbReference type="Proteomes" id="UP000309550"/>
    </source>
</evidence>
<dbReference type="GO" id="GO:0016787">
    <property type="term" value="F:hydrolase activity"/>
    <property type="evidence" value="ECO:0007669"/>
    <property type="project" value="UniProtKB-KW"/>
</dbReference>
<evidence type="ECO:0000259" key="1">
    <source>
        <dbReference type="Pfam" id="PF03372"/>
    </source>
</evidence>
<feature type="domain" description="Endonuclease/exonuclease/phosphatase" evidence="1">
    <location>
        <begin position="13"/>
        <end position="224"/>
    </location>
</feature>
<dbReference type="Gene3D" id="3.60.10.10">
    <property type="entry name" value="Endonuclease/exonuclease/phosphatase"/>
    <property type="match status" value="1"/>
</dbReference>
<keyword evidence="2" id="KW-0378">Hydrolase</keyword>
<dbReference type="EMBL" id="VANS01000004">
    <property type="protein sequence ID" value="TMM51189.1"/>
    <property type="molecule type" value="Genomic_DNA"/>
</dbReference>
<dbReference type="RefSeq" id="WP_138663148.1">
    <property type="nucleotide sequence ID" value="NZ_VANS01000004.1"/>
</dbReference>
<dbReference type="GO" id="GO:0016020">
    <property type="term" value="C:membrane"/>
    <property type="evidence" value="ECO:0007669"/>
    <property type="project" value="GOC"/>
</dbReference>
<comment type="caution">
    <text evidence="2">The sequence shown here is derived from an EMBL/GenBank/DDBJ whole genome shotgun (WGS) entry which is preliminary data.</text>
</comment>
<name>A0A5S3PE09_9RHOB</name>
<dbReference type="InterPro" id="IPR051916">
    <property type="entry name" value="GPI-anchor_lipid_remodeler"/>
</dbReference>
<dbReference type="PANTHER" id="PTHR14859:SF15">
    <property type="entry name" value="ENDONUCLEASE_EXONUCLEASE_PHOSPHATASE DOMAIN-CONTAINING PROTEIN"/>
    <property type="match status" value="1"/>
</dbReference>
<dbReference type="OrthoDB" id="9813425at2"/>
<dbReference type="AlphaFoldDB" id="A0A5S3PE09"/>
<dbReference type="PANTHER" id="PTHR14859">
    <property type="entry name" value="CALCOFLUOR WHITE HYPERSENSITIVE PROTEIN PRECURSOR"/>
    <property type="match status" value="1"/>
</dbReference>
<organism evidence="2 3">
    <name type="scientific">Sulfitobacter sabulilitoris</name>
    <dbReference type="NCBI Taxonomy" id="2562655"/>
    <lineage>
        <taxon>Bacteria</taxon>
        <taxon>Pseudomonadati</taxon>
        <taxon>Pseudomonadota</taxon>
        <taxon>Alphaproteobacteria</taxon>
        <taxon>Rhodobacterales</taxon>
        <taxon>Roseobacteraceae</taxon>
        <taxon>Sulfitobacter</taxon>
    </lineage>
</organism>
<dbReference type="Proteomes" id="UP000309550">
    <property type="component" value="Unassembled WGS sequence"/>
</dbReference>
<dbReference type="InterPro" id="IPR005135">
    <property type="entry name" value="Endo/exonuclease/phosphatase"/>
</dbReference>